<reference evidence="6 7" key="1">
    <citation type="submission" date="2019-02" db="EMBL/GenBank/DDBJ databases">
        <title>Deep-cultivation of Planctomycetes and their phenomic and genomic characterization uncovers novel biology.</title>
        <authorList>
            <person name="Wiegand S."/>
            <person name="Jogler M."/>
            <person name="Boedeker C."/>
            <person name="Pinto D."/>
            <person name="Vollmers J."/>
            <person name="Rivas-Marin E."/>
            <person name="Kohn T."/>
            <person name="Peeters S.H."/>
            <person name="Heuer A."/>
            <person name="Rast P."/>
            <person name="Oberbeckmann S."/>
            <person name="Bunk B."/>
            <person name="Jeske O."/>
            <person name="Meyerdierks A."/>
            <person name="Storesund J.E."/>
            <person name="Kallscheuer N."/>
            <person name="Luecker S."/>
            <person name="Lage O.M."/>
            <person name="Pohl T."/>
            <person name="Merkel B.J."/>
            <person name="Hornburger P."/>
            <person name="Mueller R.-W."/>
            <person name="Bruemmer F."/>
            <person name="Labrenz M."/>
            <person name="Spormann A.M."/>
            <person name="Op Den Camp H."/>
            <person name="Overmann J."/>
            <person name="Amann R."/>
            <person name="Jetten M.S.M."/>
            <person name="Mascher T."/>
            <person name="Medema M.H."/>
            <person name="Devos D.P."/>
            <person name="Kaster A.-K."/>
            <person name="Ovreas L."/>
            <person name="Rohde M."/>
            <person name="Galperin M.Y."/>
            <person name="Jogler C."/>
        </authorList>
    </citation>
    <scope>NUCLEOTIDE SEQUENCE [LARGE SCALE GENOMIC DNA]</scope>
    <source>
        <strain evidence="6 7">Mal64</strain>
    </source>
</reference>
<dbReference type="Gene3D" id="1.10.760.10">
    <property type="entry name" value="Cytochrome c-like domain"/>
    <property type="match status" value="2"/>
</dbReference>
<dbReference type="GO" id="GO:0046872">
    <property type="term" value="F:metal ion binding"/>
    <property type="evidence" value="ECO:0007669"/>
    <property type="project" value="UniProtKB-KW"/>
</dbReference>
<dbReference type="InterPro" id="IPR036909">
    <property type="entry name" value="Cyt_c-like_dom_sf"/>
</dbReference>
<dbReference type="EMBL" id="SJPQ01000003">
    <property type="protein sequence ID" value="TWT87281.1"/>
    <property type="molecule type" value="Genomic_DNA"/>
</dbReference>
<dbReference type="GO" id="GO:0009055">
    <property type="term" value="F:electron transfer activity"/>
    <property type="evidence" value="ECO:0007669"/>
    <property type="project" value="InterPro"/>
</dbReference>
<accession>A0A5C5ZKG6</accession>
<name>A0A5C5ZKG6_9BACT</name>
<feature type="domain" description="Cytochrome c" evidence="5">
    <location>
        <begin position="268"/>
        <end position="400"/>
    </location>
</feature>
<evidence type="ECO:0000313" key="7">
    <source>
        <dbReference type="Proteomes" id="UP000315440"/>
    </source>
</evidence>
<feature type="domain" description="Cytochrome c" evidence="5">
    <location>
        <begin position="105"/>
        <end position="209"/>
    </location>
</feature>
<dbReference type="Proteomes" id="UP000315440">
    <property type="component" value="Unassembled WGS sequence"/>
</dbReference>
<keyword evidence="3 4" id="KW-0408">Iron</keyword>
<dbReference type="PROSITE" id="PS51007">
    <property type="entry name" value="CYTC"/>
    <property type="match status" value="2"/>
</dbReference>
<sequence length="413" mass="44625">MYQPPACRRRLPLRHDPLSPQFRLTVIQRDRRWVCAFGLLLVFSLLAGCQPREAEFRSDPVLGVLHGLTAGQQRQIASALERAFGAPDEPRLPPAAEGLLDLELLRQAAGPVVSHEAGVTLGLYRRHCADCHGLSGDGAGPTSLYQDPYPRDLRRGVFKWKSTYRNRPPTTGDLLGVLQRGVPGTAMPSFELVAETERATLVEYVKYLAIRGQLERELAWFVAEELGPGEAIDDGLVEQLLSPIVEAWREAPQRVLVAEEPSDWMNAEHLAAGHDLFHGERAGCAKCHGAEGEGLVASGAVSLDDYDVWSRERREAALKAETDDERAALATALPPVTAAPGPITPGSLRGGEEPIDLYRRVHQGVAGAPMPAVGPTEGEASGALSDNEIWELAAYVASLAEVGSPPVSADKNE</sequence>
<evidence type="ECO:0000313" key="6">
    <source>
        <dbReference type="EMBL" id="TWT87281.1"/>
    </source>
</evidence>
<keyword evidence="2 4" id="KW-0479">Metal-binding</keyword>
<evidence type="ECO:0000259" key="5">
    <source>
        <dbReference type="PROSITE" id="PS51007"/>
    </source>
</evidence>
<evidence type="ECO:0000256" key="2">
    <source>
        <dbReference type="ARBA" id="ARBA00022723"/>
    </source>
</evidence>
<dbReference type="InterPro" id="IPR009056">
    <property type="entry name" value="Cyt_c-like_dom"/>
</dbReference>
<dbReference type="Pfam" id="PF00034">
    <property type="entry name" value="Cytochrom_C"/>
    <property type="match status" value="2"/>
</dbReference>
<comment type="caution">
    <text evidence="6">The sequence shown here is derived from an EMBL/GenBank/DDBJ whole genome shotgun (WGS) entry which is preliminary data.</text>
</comment>
<organism evidence="6 7">
    <name type="scientific">Pseudobythopirellula maris</name>
    <dbReference type="NCBI Taxonomy" id="2527991"/>
    <lineage>
        <taxon>Bacteria</taxon>
        <taxon>Pseudomonadati</taxon>
        <taxon>Planctomycetota</taxon>
        <taxon>Planctomycetia</taxon>
        <taxon>Pirellulales</taxon>
        <taxon>Lacipirellulaceae</taxon>
        <taxon>Pseudobythopirellula</taxon>
    </lineage>
</organism>
<dbReference type="AlphaFoldDB" id="A0A5C5ZKG6"/>
<keyword evidence="1 4" id="KW-0349">Heme</keyword>
<evidence type="ECO:0000256" key="1">
    <source>
        <dbReference type="ARBA" id="ARBA00022617"/>
    </source>
</evidence>
<evidence type="ECO:0000256" key="4">
    <source>
        <dbReference type="PROSITE-ProRule" id="PRU00433"/>
    </source>
</evidence>
<dbReference type="SUPFAM" id="SSF46626">
    <property type="entry name" value="Cytochrome c"/>
    <property type="match status" value="2"/>
</dbReference>
<dbReference type="OrthoDB" id="9808312at2"/>
<dbReference type="GO" id="GO:0020037">
    <property type="term" value="F:heme binding"/>
    <property type="evidence" value="ECO:0007669"/>
    <property type="project" value="InterPro"/>
</dbReference>
<protein>
    <submittedName>
        <fullName evidence="6">Cytochrome c</fullName>
    </submittedName>
</protein>
<gene>
    <name evidence="6" type="ORF">Mal64_28190</name>
</gene>
<keyword evidence="7" id="KW-1185">Reference proteome</keyword>
<proteinExistence type="predicted"/>
<evidence type="ECO:0000256" key="3">
    <source>
        <dbReference type="ARBA" id="ARBA00023004"/>
    </source>
</evidence>